<dbReference type="AlphaFoldDB" id="A0A1J5PXY7"/>
<accession>A0A1J5PXY7</accession>
<protein>
    <submittedName>
        <fullName evidence="1">Uncharacterized protein</fullName>
    </submittedName>
</protein>
<sequence length="46" mass="5171">MVLAWKVRLVSRFQIYKHASQAAYEGSNPFARSKPKFLIVAGLSGF</sequence>
<gene>
    <name evidence="1" type="ORF">GALL_482610</name>
</gene>
<reference evidence="1" key="1">
    <citation type="submission" date="2016-10" db="EMBL/GenBank/DDBJ databases">
        <title>Sequence of Gallionella enrichment culture.</title>
        <authorList>
            <person name="Poehlein A."/>
            <person name="Muehling M."/>
            <person name="Daniel R."/>
        </authorList>
    </citation>
    <scope>NUCLEOTIDE SEQUENCE</scope>
</reference>
<dbReference type="EMBL" id="MLJW01004350">
    <property type="protein sequence ID" value="OIQ70131.1"/>
    <property type="molecule type" value="Genomic_DNA"/>
</dbReference>
<organism evidence="1">
    <name type="scientific">mine drainage metagenome</name>
    <dbReference type="NCBI Taxonomy" id="410659"/>
    <lineage>
        <taxon>unclassified sequences</taxon>
        <taxon>metagenomes</taxon>
        <taxon>ecological metagenomes</taxon>
    </lineage>
</organism>
<comment type="caution">
    <text evidence="1">The sequence shown here is derived from an EMBL/GenBank/DDBJ whole genome shotgun (WGS) entry which is preliminary data.</text>
</comment>
<evidence type="ECO:0000313" key="1">
    <source>
        <dbReference type="EMBL" id="OIQ70131.1"/>
    </source>
</evidence>
<name>A0A1J5PXY7_9ZZZZ</name>
<proteinExistence type="predicted"/>